<keyword evidence="3" id="KW-0255">Endonuclease</keyword>
<reference evidence="8" key="2">
    <citation type="submission" date="2021-04" db="EMBL/GenBank/DDBJ databases">
        <authorList>
            <person name="Gilroy R."/>
        </authorList>
    </citation>
    <scope>NUCLEOTIDE SEQUENCE</scope>
    <source>
        <strain evidence="8">CHK188-5543</strain>
    </source>
</reference>
<dbReference type="InterPro" id="IPR013551">
    <property type="entry name" value="YicC-like_C"/>
</dbReference>
<evidence type="ECO:0000313" key="9">
    <source>
        <dbReference type="Proteomes" id="UP000886800"/>
    </source>
</evidence>
<dbReference type="EMBL" id="DXES01000125">
    <property type="protein sequence ID" value="HIX65752.1"/>
    <property type="molecule type" value="Genomic_DNA"/>
</dbReference>
<dbReference type="Pfam" id="PF03755">
    <property type="entry name" value="YicC-like_N"/>
    <property type="match status" value="1"/>
</dbReference>
<accession>A0A9D1WRU9</accession>
<protein>
    <submittedName>
        <fullName evidence="8">YicC family protein</fullName>
    </submittedName>
</protein>
<comment type="caution">
    <text evidence="8">The sequence shown here is derived from an EMBL/GenBank/DDBJ whole genome shotgun (WGS) entry which is preliminary data.</text>
</comment>
<dbReference type="InterPro" id="IPR013527">
    <property type="entry name" value="YicC-like_N"/>
</dbReference>
<dbReference type="AlphaFoldDB" id="A0A9D1WRU9"/>
<keyword evidence="2" id="KW-0540">Nuclease</keyword>
<evidence type="ECO:0000256" key="1">
    <source>
        <dbReference type="ARBA" id="ARBA00001968"/>
    </source>
</evidence>
<dbReference type="PANTHER" id="PTHR30636:SF3">
    <property type="entry name" value="UPF0701 PROTEIN YICC"/>
    <property type="match status" value="1"/>
</dbReference>
<evidence type="ECO:0000256" key="4">
    <source>
        <dbReference type="ARBA" id="ARBA00022801"/>
    </source>
</evidence>
<comment type="cofactor">
    <cofactor evidence="1">
        <name>a divalent metal cation</name>
        <dbReference type="ChEBI" id="CHEBI:60240"/>
    </cofactor>
</comment>
<dbReference type="Proteomes" id="UP000886800">
    <property type="component" value="Unassembled WGS sequence"/>
</dbReference>
<dbReference type="InterPro" id="IPR005229">
    <property type="entry name" value="YicC/YloC-like"/>
</dbReference>
<name>A0A9D1WRU9_9FIRM</name>
<evidence type="ECO:0000256" key="5">
    <source>
        <dbReference type="ARBA" id="ARBA00035648"/>
    </source>
</evidence>
<keyword evidence="4" id="KW-0378">Hydrolase</keyword>
<evidence type="ECO:0000259" key="6">
    <source>
        <dbReference type="Pfam" id="PF03755"/>
    </source>
</evidence>
<dbReference type="NCBIfam" id="TIGR00255">
    <property type="entry name" value="YicC/YloC family endoribonuclease"/>
    <property type="match status" value="1"/>
</dbReference>
<evidence type="ECO:0000313" key="8">
    <source>
        <dbReference type="EMBL" id="HIX65752.1"/>
    </source>
</evidence>
<evidence type="ECO:0000259" key="7">
    <source>
        <dbReference type="Pfam" id="PF08340"/>
    </source>
</evidence>
<feature type="domain" description="Endoribonuclease YicC-like N-terminal" evidence="6">
    <location>
        <begin position="2"/>
        <end position="156"/>
    </location>
</feature>
<evidence type="ECO:0000256" key="3">
    <source>
        <dbReference type="ARBA" id="ARBA00022759"/>
    </source>
</evidence>
<dbReference type="Pfam" id="PF08340">
    <property type="entry name" value="YicC-like_C"/>
    <property type="match status" value="1"/>
</dbReference>
<feature type="domain" description="Endoribonuclease YicC-like C-terminal" evidence="7">
    <location>
        <begin position="173"/>
        <end position="292"/>
    </location>
</feature>
<evidence type="ECO:0000256" key="2">
    <source>
        <dbReference type="ARBA" id="ARBA00022722"/>
    </source>
</evidence>
<dbReference type="GO" id="GO:0016787">
    <property type="term" value="F:hydrolase activity"/>
    <property type="evidence" value="ECO:0007669"/>
    <property type="project" value="UniProtKB-KW"/>
</dbReference>
<organism evidence="8 9">
    <name type="scientific">Candidatus Anaerotruncus excrementipullorum</name>
    <dbReference type="NCBI Taxonomy" id="2838465"/>
    <lineage>
        <taxon>Bacteria</taxon>
        <taxon>Bacillati</taxon>
        <taxon>Bacillota</taxon>
        <taxon>Clostridia</taxon>
        <taxon>Eubacteriales</taxon>
        <taxon>Oscillospiraceae</taxon>
        <taxon>Anaerotruncus</taxon>
    </lineage>
</organism>
<dbReference type="PANTHER" id="PTHR30636">
    <property type="entry name" value="UPF0701 PROTEIN YICC"/>
    <property type="match status" value="1"/>
</dbReference>
<proteinExistence type="inferred from homology"/>
<sequence length="292" mass="32608">MISSMTGFGRAQQVVEGREITVEVKSVNHRFFEFAARTPRAYGYLEEKLKGFFQQAVSRGKMEAAVTIQTLEGPSARVLVNQELAGAYVEGLRRTGQALGLQDDLTLSALARFGDIFTLQRQEEDEDAVWQAVQGVAAQALEKFLAMRRAEGARLEADLLAKLESILGHVAFVEEQSPKTVAAYRQRLEAKLREVLADRQLDEARVIAEAAIFADRVAVDEETVRLRSHIAQFREILAGPAPVGRKLDFLVQEMNREANTIGSKAQDTLVARRVVEIKSDIEKIREQIQNIE</sequence>
<gene>
    <name evidence="8" type="ORF">H9736_05825</name>
</gene>
<dbReference type="GO" id="GO:0004521">
    <property type="term" value="F:RNA endonuclease activity"/>
    <property type="evidence" value="ECO:0007669"/>
    <property type="project" value="InterPro"/>
</dbReference>
<comment type="similarity">
    <text evidence="5">Belongs to the YicC/YloC family.</text>
</comment>
<reference evidence="8" key="1">
    <citation type="journal article" date="2021" name="PeerJ">
        <title>Extensive microbial diversity within the chicken gut microbiome revealed by metagenomics and culture.</title>
        <authorList>
            <person name="Gilroy R."/>
            <person name="Ravi A."/>
            <person name="Getino M."/>
            <person name="Pursley I."/>
            <person name="Horton D.L."/>
            <person name="Alikhan N.F."/>
            <person name="Baker D."/>
            <person name="Gharbi K."/>
            <person name="Hall N."/>
            <person name="Watson M."/>
            <person name="Adriaenssens E.M."/>
            <person name="Foster-Nyarko E."/>
            <person name="Jarju S."/>
            <person name="Secka A."/>
            <person name="Antonio M."/>
            <person name="Oren A."/>
            <person name="Chaudhuri R.R."/>
            <person name="La Ragione R."/>
            <person name="Hildebrand F."/>
            <person name="Pallen M.J."/>
        </authorList>
    </citation>
    <scope>NUCLEOTIDE SEQUENCE</scope>
    <source>
        <strain evidence="8">CHK188-5543</strain>
    </source>
</reference>